<feature type="compositionally biased region" description="Low complexity" evidence="4">
    <location>
        <begin position="545"/>
        <end position="555"/>
    </location>
</feature>
<feature type="domain" description="PDZ" evidence="5">
    <location>
        <begin position="68"/>
        <end position="145"/>
    </location>
</feature>
<evidence type="ECO:0000256" key="2">
    <source>
        <dbReference type="ARBA" id="ARBA00022737"/>
    </source>
</evidence>
<feature type="region of interest" description="Disordered" evidence="4">
    <location>
        <begin position="737"/>
        <end position="875"/>
    </location>
</feature>
<dbReference type="EMBL" id="JRES01000037">
    <property type="protein sequence ID" value="KNC34668.1"/>
    <property type="molecule type" value="Genomic_DNA"/>
</dbReference>
<evidence type="ECO:0000256" key="3">
    <source>
        <dbReference type="ARBA" id="ARBA00023273"/>
    </source>
</evidence>
<feature type="domain" description="PDZ" evidence="5">
    <location>
        <begin position="210"/>
        <end position="282"/>
    </location>
</feature>
<feature type="compositionally biased region" description="Low complexity" evidence="4">
    <location>
        <begin position="781"/>
        <end position="803"/>
    </location>
</feature>
<feature type="region of interest" description="Disordered" evidence="4">
    <location>
        <begin position="181"/>
        <end position="203"/>
    </location>
</feature>
<dbReference type="GO" id="GO:0005929">
    <property type="term" value="C:cilium"/>
    <property type="evidence" value="ECO:0007669"/>
    <property type="project" value="TreeGrafter"/>
</dbReference>
<evidence type="ECO:0000256" key="4">
    <source>
        <dbReference type="SAM" id="MobiDB-lite"/>
    </source>
</evidence>
<dbReference type="SUPFAM" id="SSF50156">
    <property type="entry name" value="PDZ domain-like"/>
    <property type="match status" value="2"/>
</dbReference>
<evidence type="ECO:0000256" key="1">
    <source>
        <dbReference type="ARBA" id="ARBA00004316"/>
    </source>
</evidence>
<evidence type="ECO:0000259" key="5">
    <source>
        <dbReference type="PROSITE" id="PS50106"/>
    </source>
</evidence>
<keyword evidence="3" id="KW-0966">Cell projection</keyword>
<dbReference type="GO" id="GO:0002142">
    <property type="term" value="C:stereocilia ankle link complex"/>
    <property type="evidence" value="ECO:0007669"/>
    <property type="project" value="TreeGrafter"/>
</dbReference>
<dbReference type="OMA" id="HAPHNEM"/>
<feature type="compositionally biased region" description="Basic and acidic residues" evidence="4">
    <location>
        <begin position="598"/>
        <end position="607"/>
    </location>
</feature>
<feature type="compositionally biased region" description="Basic and acidic residues" evidence="4">
    <location>
        <begin position="194"/>
        <end position="203"/>
    </location>
</feature>
<dbReference type="FunFam" id="2.30.42.10:FF:000219">
    <property type="entry name" value="Uncharacterized protein, isoform C"/>
    <property type="match status" value="1"/>
</dbReference>
<feature type="compositionally biased region" description="Polar residues" evidence="4">
    <location>
        <begin position="973"/>
        <end position="986"/>
    </location>
</feature>
<dbReference type="Gene3D" id="2.30.42.10">
    <property type="match status" value="2"/>
</dbReference>
<feature type="compositionally biased region" description="Low complexity" evidence="4">
    <location>
        <begin position="643"/>
        <end position="653"/>
    </location>
</feature>
<dbReference type="Proteomes" id="UP000037069">
    <property type="component" value="Unassembled WGS sequence"/>
</dbReference>
<feature type="compositionally biased region" description="Low complexity" evidence="4">
    <location>
        <begin position="839"/>
        <end position="853"/>
    </location>
</feature>
<keyword evidence="7" id="KW-1185">Reference proteome</keyword>
<dbReference type="Pfam" id="PF00595">
    <property type="entry name" value="PDZ"/>
    <property type="match status" value="2"/>
</dbReference>
<dbReference type="PANTHER" id="PTHR23116:SF36">
    <property type="entry name" value="HARMONIN"/>
    <property type="match status" value="1"/>
</dbReference>
<feature type="compositionally biased region" description="Polar residues" evidence="4">
    <location>
        <begin position="411"/>
        <end position="435"/>
    </location>
</feature>
<evidence type="ECO:0000313" key="6">
    <source>
        <dbReference type="EMBL" id="KNC34668.1"/>
    </source>
</evidence>
<feature type="region of interest" description="Disordered" evidence="4">
    <location>
        <begin position="959"/>
        <end position="1013"/>
    </location>
</feature>
<dbReference type="SMART" id="SM00228">
    <property type="entry name" value="PDZ"/>
    <property type="match status" value="2"/>
</dbReference>
<dbReference type="InterPro" id="IPR036034">
    <property type="entry name" value="PDZ_sf"/>
</dbReference>
<feature type="region of interest" description="Disordered" evidence="4">
    <location>
        <begin position="620"/>
        <end position="658"/>
    </location>
</feature>
<dbReference type="InterPro" id="IPR051844">
    <property type="entry name" value="USH2_Complex_Protein"/>
</dbReference>
<dbReference type="InterPro" id="IPR001478">
    <property type="entry name" value="PDZ"/>
</dbReference>
<organism evidence="6 7">
    <name type="scientific">Lucilia cuprina</name>
    <name type="common">Green bottle fly</name>
    <name type="synonym">Australian sheep blowfly</name>
    <dbReference type="NCBI Taxonomy" id="7375"/>
    <lineage>
        <taxon>Eukaryota</taxon>
        <taxon>Metazoa</taxon>
        <taxon>Ecdysozoa</taxon>
        <taxon>Arthropoda</taxon>
        <taxon>Hexapoda</taxon>
        <taxon>Insecta</taxon>
        <taxon>Pterygota</taxon>
        <taxon>Neoptera</taxon>
        <taxon>Endopterygota</taxon>
        <taxon>Diptera</taxon>
        <taxon>Brachycera</taxon>
        <taxon>Muscomorpha</taxon>
        <taxon>Oestroidea</taxon>
        <taxon>Calliphoridae</taxon>
        <taxon>Luciliinae</taxon>
        <taxon>Lucilia</taxon>
    </lineage>
</organism>
<gene>
    <name evidence="6" type="ORF">FF38_10273</name>
</gene>
<feature type="compositionally biased region" description="Polar residues" evidence="4">
    <location>
        <begin position="181"/>
        <end position="193"/>
    </location>
</feature>
<name>A0A0L0CQN5_LUCCU</name>
<dbReference type="GO" id="GO:0032426">
    <property type="term" value="C:stereocilium tip"/>
    <property type="evidence" value="ECO:0007669"/>
    <property type="project" value="TreeGrafter"/>
</dbReference>
<sequence>MIYHCNSNNIKKEKKHYIFSLKQMMATSLFTDCSSMQGSTTSSSSDMMTLTTAASSWCAIPASTRIRLIRLLRPHSRRILVTPGAVPSYGFSVRGGKEFSTGFFVSSVDRNSEAEQKGLRIGDQILRINGFRIDDAIHKEFVQLVSHQERLTLKVRSVGMLPVKDKDNDGLTWNVVKTPSISSTNSECSYQSSERTERAHSRNQGERVINVVLNVAPRTKLGLGICKGPEWKPGIFVQFTKEKSVAREAGLRPGDQILTVNSIDFSDVLFSEAVAVMKSSNKLDMTVHTGAGCDLFPGESSGYNSSASSVTGDQSPCWADVKSKRLTAVREESSNGANWNQPLYANEQRRCRSKSITERSGNSNLMAATNLPVRQNSSTAAATNCTAQTNVKKEINKTIIKLSENGTTSINNTFVENTTPSSSTGTIRKTLSPTQKENREEPAAMEGTLTKFNQSPKSPNILPPPPPMAMLNHSQHQQQHQPQNHSYNFDMNSNSAASTSSCSNAFNKCLPPHDDGDIKIGGVAATMQRYQYANLQLAKLNKAAATTTTSGDSSTYSNMNLNMESEKSSGGFNDGGSLSSAITEELKKRKARRQPPAFKEHAPHNEMKPLQYDMKRENNNNHQQQQHHHQQQHHQPTSPTASTNINTNTLNGNDNHKTAAVNNNNSNNINCNNNNNNNSNNNTLNVVGDQHSALMNEFKQAHKRMFKNGFKECGNIGDSMENRDRKEALLNTTILDDAGTCRSKGPAQTKQQQQSDTLDSREPNKKETYSHIPKPPPLQMTNNNTFKANNNTTTPATHSTKSFADSRLTNGVQNGNAYNGNDTYSRPNKSSSASTNGYNNDTATNNTQANRQTLRLGTVTIGEYRQPSNMRREPEKFDFLTAQKKGRDSGDTTPTNEALQSELQSTLSRANLRKSNGNSYTEHQRNCPLHQQQQQLQQRQSVDYGNNGFSVEEISKKLQKSSINDNHSGEMLTKTNNRPMNGASGTTGVGILKNGNRNGSSSSKSTEKSIKFG</sequence>
<feature type="region of interest" description="Disordered" evidence="4">
    <location>
        <begin position="411"/>
        <end position="445"/>
    </location>
</feature>
<dbReference type="GO" id="GO:0005886">
    <property type="term" value="C:plasma membrane"/>
    <property type="evidence" value="ECO:0007669"/>
    <property type="project" value="TreeGrafter"/>
</dbReference>
<dbReference type="STRING" id="7375.A0A0L0CQN5"/>
<dbReference type="PANTHER" id="PTHR23116">
    <property type="entry name" value="PDZ DOMAIN CONTAINING WHIRLIN AND HARMONIN-RELATED"/>
    <property type="match status" value="1"/>
</dbReference>
<dbReference type="PROSITE" id="PS50106">
    <property type="entry name" value="PDZ"/>
    <property type="match status" value="2"/>
</dbReference>
<comment type="subcellular location">
    <subcellularLocation>
        <location evidence="1">Cell projection</location>
    </subcellularLocation>
</comment>
<feature type="compositionally biased region" description="Polar residues" evidence="4">
    <location>
        <begin position="807"/>
        <end position="838"/>
    </location>
</feature>
<feature type="region of interest" description="Disordered" evidence="4">
    <location>
        <begin position="545"/>
        <end position="607"/>
    </location>
</feature>
<feature type="compositionally biased region" description="Basic and acidic residues" evidence="4">
    <location>
        <begin position="758"/>
        <end position="769"/>
    </location>
</feature>
<dbReference type="OrthoDB" id="6021951at2759"/>
<proteinExistence type="predicted"/>
<accession>A0A0L0CQN5</accession>
<comment type="caution">
    <text evidence="6">The sequence shown here is derived from an EMBL/GenBank/DDBJ whole genome shotgun (WGS) entry which is preliminary data.</text>
</comment>
<feature type="compositionally biased region" description="Polar residues" evidence="4">
    <location>
        <begin position="746"/>
        <end position="757"/>
    </location>
</feature>
<reference evidence="6 7" key="1">
    <citation type="journal article" date="2015" name="Nat. Commun.">
        <title>Lucilia cuprina genome unlocks parasitic fly biology to underpin future interventions.</title>
        <authorList>
            <person name="Anstead C.A."/>
            <person name="Korhonen P.K."/>
            <person name="Young N.D."/>
            <person name="Hall R.S."/>
            <person name="Jex A.R."/>
            <person name="Murali S.C."/>
            <person name="Hughes D.S."/>
            <person name="Lee S.F."/>
            <person name="Perry T."/>
            <person name="Stroehlein A.J."/>
            <person name="Ansell B.R."/>
            <person name="Breugelmans B."/>
            <person name="Hofmann A."/>
            <person name="Qu J."/>
            <person name="Dugan S."/>
            <person name="Lee S.L."/>
            <person name="Chao H."/>
            <person name="Dinh H."/>
            <person name="Han Y."/>
            <person name="Doddapaneni H.V."/>
            <person name="Worley K.C."/>
            <person name="Muzny D.M."/>
            <person name="Ioannidis P."/>
            <person name="Waterhouse R.M."/>
            <person name="Zdobnov E.M."/>
            <person name="James P.J."/>
            <person name="Bagnall N.H."/>
            <person name="Kotze A.C."/>
            <person name="Gibbs R.A."/>
            <person name="Richards S."/>
            <person name="Batterham P."/>
            <person name="Gasser R.B."/>
        </authorList>
    </citation>
    <scope>NUCLEOTIDE SEQUENCE [LARGE SCALE GENOMIC DNA]</scope>
    <source>
        <strain evidence="6 7">LS</strain>
        <tissue evidence="6">Full body</tissue>
    </source>
</reference>
<feature type="compositionally biased region" description="Polar residues" evidence="4">
    <location>
        <begin position="556"/>
        <end position="582"/>
    </location>
</feature>
<protein>
    <recommendedName>
        <fullName evidence="5">PDZ domain-containing protein</fullName>
    </recommendedName>
</protein>
<keyword evidence="2" id="KW-0677">Repeat</keyword>
<dbReference type="AlphaFoldDB" id="A0A0L0CQN5"/>
<evidence type="ECO:0000313" key="7">
    <source>
        <dbReference type="Proteomes" id="UP000037069"/>
    </source>
</evidence>